<reference evidence="3" key="2">
    <citation type="journal article" date="2017" name="J. Anim. Genet.">
        <title>Multiple reference genome sequences of hot pepper reveal the massive evolution of plant disease resistance genes by retroduplication.</title>
        <authorList>
            <person name="Kim S."/>
            <person name="Park J."/>
            <person name="Yeom S.-I."/>
            <person name="Kim Y.-M."/>
            <person name="Seo E."/>
            <person name="Kim K.-T."/>
            <person name="Kim M.-S."/>
            <person name="Lee J.M."/>
            <person name="Cheong K."/>
            <person name="Shin H.-S."/>
            <person name="Kim S.-B."/>
            <person name="Han K."/>
            <person name="Lee J."/>
            <person name="Park M."/>
            <person name="Lee H.-A."/>
            <person name="Lee H.-Y."/>
            <person name="Lee Y."/>
            <person name="Oh S."/>
            <person name="Lee J.H."/>
            <person name="Choi E."/>
            <person name="Choi E."/>
            <person name="Lee S.E."/>
            <person name="Jeon J."/>
            <person name="Kim H."/>
            <person name="Choi G."/>
            <person name="Song H."/>
            <person name="Lee J."/>
            <person name="Lee S.-C."/>
            <person name="Kwon J.-K."/>
            <person name="Lee H.-Y."/>
            <person name="Koo N."/>
            <person name="Hong Y."/>
            <person name="Kim R.W."/>
            <person name="Kang W.-H."/>
            <person name="Huh J.H."/>
            <person name="Kang B.-C."/>
            <person name="Yang T.-J."/>
            <person name="Lee Y.-H."/>
            <person name="Bennetzen J.L."/>
            <person name="Choi D."/>
        </authorList>
    </citation>
    <scope>NUCLEOTIDE SEQUENCE [LARGE SCALE GENOMIC DNA]</scope>
    <source>
        <strain evidence="3">cv. PBC81</strain>
    </source>
</reference>
<dbReference type="AlphaFoldDB" id="A0A2G2XR89"/>
<sequence>MICGLGQRDLQTQRLYLQYFENMANFHDQKTLYRQLKIENDERYSPTRVLTLKVHPRVINACPLDRGSPDISLYLDKLLAKEKINALDFNKVINSTTFVLHSYAHDKESCHVELFPIKLWPFMNFGIPRLIQHVLALLSDGVSREVFVHDWVNFWFKGPEQYKEPPPWGFKHQAKPKSDHSPGGYIDMSFLP</sequence>
<protein>
    <submittedName>
        <fullName evidence="2">Uncharacterized protein</fullName>
    </submittedName>
</protein>
<reference evidence="2 3" key="1">
    <citation type="journal article" date="2017" name="Genome Biol.">
        <title>New reference genome sequences of hot pepper reveal the massive evolution of plant disease-resistance genes by retroduplication.</title>
        <authorList>
            <person name="Kim S."/>
            <person name="Park J."/>
            <person name="Yeom S.I."/>
            <person name="Kim Y.M."/>
            <person name="Seo E."/>
            <person name="Kim K.T."/>
            <person name="Kim M.S."/>
            <person name="Lee J.M."/>
            <person name="Cheong K."/>
            <person name="Shin H.S."/>
            <person name="Kim S.B."/>
            <person name="Han K."/>
            <person name="Lee J."/>
            <person name="Park M."/>
            <person name="Lee H.A."/>
            <person name="Lee H.Y."/>
            <person name="Lee Y."/>
            <person name="Oh S."/>
            <person name="Lee J.H."/>
            <person name="Choi E."/>
            <person name="Choi E."/>
            <person name="Lee S.E."/>
            <person name="Jeon J."/>
            <person name="Kim H."/>
            <person name="Choi G."/>
            <person name="Song H."/>
            <person name="Lee J."/>
            <person name="Lee S.C."/>
            <person name="Kwon J.K."/>
            <person name="Lee H.Y."/>
            <person name="Koo N."/>
            <person name="Hong Y."/>
            <person name="Kim R.W."/>
            <person name="Kang W.H."/>
            <person name="Huh J.H."/>
            <person name="Kang B.C."/>
            <person name="Yang T.J."/>
            <person name="Lee Y.H."/>
            <person name="Bennetzen J.L."/>
            <person name="Choi D."/>
        </authorList>
    </citation>
    <scope>NUCLEOTIDE SEQUENCE [LARGE SCALE GENOMIC DNA]</scope>
    <source>
        <strain evidence="3">cv. PBC81</strain>
    </source>
</reference>
<dbReference type="OrthoDB" id="10517983at2759"/>
<comment type="caution">
    <text evidence="2">The sequence shown here is derived from an EMBL/GenBank/DDBJ whole genome shotgun (WGS) entry which is preliminary data.</text>
</comment>
<feature type="region of interest" description="Disordered" evidence="1">
    <location>
        <begin position="167"/>
        <end position="192"/>
    </location>
</feature>
<keyword evidence="3" id="KW-1185">Reference proteome</keyword>
<name>A0A2G2XR89_CAPBA</name>
<organism evidence="2 3">
    <name type="scientific">Capsicum baccatum</name>
    <name type="common">Peruvian pepper</name>
    <dbReference type="NCBI Taxonomy" id="33114"/>
    <lineage>
        <taxon>Eukaryota</taxon>
        <taxon>Viridiplantae</taxon>
        <taxon>Streptophyta</taxon>
        <taxon>Embryophyta</taxon>
        <taxon>Tracheophyta</taxon>
        <taxon>Spermatophyta</taxon>
        <taxon>Magnoliopsida</taxon>
        <taxon>eudicotyledons</taxon>
        <taxon>Gunneridae</taxon>
        <taxon>Pentapetalae</taxon>
        <taxon>asterids</taxon>
        <taxon>lamiids</taxon>
        <taxon>Solanales</taxon>
        <taxon>Solanaceae</taxon>
        <taxon>Solanoideae</taxon>
        <taxon>Capsiceae</taxon>
        <taxon>Capsicum</taxon>
    </lineage>
</organism>
<proteinExistence type="predicted"/>
<dbReference type="EMBL" id="MLFT02000001">
    <property type="protein sequence ID" value="PHT59871.1"/>
    <property type="molecule type" value="Genomic_DNA"/>
</dbReference>
<dbReference type="Proteomes" id="UP000224567">
    <property type="component" value="Unassembled WGS sequence"/>
</dbReference>
<evidence type="ECO:0000313" key="3">
    <source>
        <dbReference type="Proteomes" id="UP000224567"/>
    </source>
</evidence>
<gene>
    <name evidence="2" type="ORF">CQW23_02234</name>
</gene>
<evidence type="ECO:0000256" key="1">
    <source>
        <dbReference type="SAM" id="MobiDB-lite"/>
    </source>
</evidence>
<evidence type="ECO:0000313" key="2">
    <source>
        <dbReference type="EMBL" id="PHT59871.1"/>
    </source>
</evidence>
<accession>A0A2G2XR89</accession>